<gene>
    <name evidence="1" type="ORF">R1sor_002600</name>
</gene>
<keyword evidence="2" id="KW-1185">Reference proteome</keyword>
<accession>A0ABD3H037</accession>
<protein>
    <submittedName>
        <fullName evidence="1">Uncharacterized protein</fullName>
    </submittedName>
</protein>
<comment type="caution">
    <text evidence="1">The sequence shown here is derived from an EMBL/GenBank/DDBJ whole genome shotgun (WGS) entry which is preliminary data.</text>
</comment>
<dbReference type="Proteomes" id="UP001633002">
    <property type="component" value="Unassembled WGS sequence"/>
</dbReference>
<reference evidence="1 2" key="1">
    <citation type="submission" date="2024-09" db="EMBL/GenBank/DDBJ databases">
        <title>Chromosome-scale assembly of Riccia sorocarpa.</title>
        <authorList>
            <person name="Paukszto L."/>
        </authorList>
    </citation>
    <scope>NUCLEOTIDE SEQUENCE [LARGE SCALE GENOMIC DNA]</scope>
    <source>
        <strain evidence="1">LP-2024</strain>
        <tissue evidence="1">Aerial parts of the thallus</tissue>
    </source>
</reference>
<organism evidence="1 2">
    <name type="scientific">Riccia sorocarpa</name>
    <dbReference type="NCBI Taxonomy" id="122646"/>
    <lineage>
        <taxon>Eukaryota</taxon>
        <taxon>Viridiplantae</taxon>
        <taxon>Streptophyta</taxon>
        <taxon>Embryophyta</taxon>
        <taxon>Marchantiophyta</taxon>
        <taxon>Marchantiopsida</taxon>
        <taxon>Marchantiidae</taxon>
        <taxon>Marchantiales</taxon>
        <taxon>Ricciaceae</taxon>
        <taxon>Riccia</taxon>
    </lineage>
</organism>
<sequence>MSPSNSSKEEAKAKAADLIRTWCWEKGMEMFADHPLKLLDSEYLRTWGGLKHILFPDGDDLGLKGEIPANHWHYRFYHGVACVLGWTECVTVGDLRYWGEEPHRAIKELWPDRPFPETTSARRSGGLTRW</sequence>
<evidence type="ECO:0000313" key="2">
    <source>
        <dbReference type="Proteomes" id="UP001633002"/>
    </source>
</evidence>
<proteinExistence type="predicted"/>
<evidence type="ECO:0000313" key="1">
    <source>
        <dbReference type="EMBL" id="KAL3684578.1"/>
    </source>
</evidence>
<name>A0ABD3H037_9MARC</name>
<dbReference type="EMBL" id="JBJQOH010000006">
    <property type="protein sequence ID" value="KAL3684578.1"/>
    <property type="molecule type" value="Genomic_DNA"/>
</dbReference>
<dbReference type="AlphaFoldDB" id="A0ABD3H037"/>